<evidence type="ECO:0000313" key="1">
    <source>
        <dbReference type="EMBL" id="AHH96236.1"/>
    </source>
</evidence>
<dbReference type="PANTHER" id="PTHR36454">
    <property type="entry name" value="LMO2823 PROTEIN"/>
    <property type="match status" value="1"/>
</dbReference>
<organism evidence="1 2">
    <name type="scientific">Kutzneria albida DSM 43870</name>
    <dbReference type="NCBI Taxonomy" id="1449976"/>
    <lineage>
        <taxon>Bacteria</taxon>
        <taxon>Bacillati</taxon>
        <taxon>Actinomycetota</taxon>
        <taxon>Actinomycetes</taxon>
        <taxon>Pseudonocardiales</taxon>
        <taxon>Pseudonocardiaceae</taxon>
        <taxon>Kutzneria</taxon>
    </lineage>
</organism>
<keyword evidence="2" id="KW-1185">Reference proteome</keyword>
<accession>W5W6V1</accession>
<dbReference type="Proteomes" id="UP000019225">
    <property type="component" value="Chromosome"/>
</dbReference>
<name>W5W6V1_9PSEU</name>
<evidence type="ECO:0008006" key="3">
    <source>
        <dbReference type="Google" id="ProtNLM"/>
    </source>
</evidence>
<dbReference type="PATRIC" id="fig|1449976.3.peg.2881"/>
<dbReference type="STRING" id="1449976.KALB_2868"/>
<evidence type="ECO:0000313" key="2">
    <source>
        <dbReference type="Proteomes" id="UP000019225"/>
    </source>
</evidence>
<dbReference type="EMBL" id="CP007155">
    <property type="protein sequence ID" value="AHH96236.1"/>
    <property type="molecule type" value="Genomic_DNA"/>
</dbReference>
<reference evidence="1 2" key="1">
    <citation type="journal article" date="2014" name="BMC Genomics">
        <title>Complete genome sequence of producer of the glycopeptide antibiotic Aculeximycin Kutzneria albida DSM 43870T, a representative of minor genus of Pseudonocardiaceae.</title>
        <authorList>
            <person name="Rebets Y."/>
            <person name="Tokovenko B."/>
            <person name="Lushchyk I."/>
            <person name="Ruckert C."/>
            <person name="Zaburannyi N."/>
            <person name="Bechthold A."/>
            <person name="Kalinowski J."/>
            <person name="Luzhetskyy A."/>
        </authorList>
    </citation>
    <scope>NUCLEOTIDE SEQUENCE [LARGE SCALE GENOMIC DNA]</scope>
    <source>
        <strain evidence="1">DSM 43870</strain>
    </source>
</reference>
<sequence length="393" mass="40770">MGMSGWVRPVRDGWVARGGVPGPDVDEFAEPDRVIAALAAAGAERGSLLAVQHPHRTPTALASGFGLADALPIARTALAHLRANHYRRVHQVVAPYRVDGPDGTAHGLLCVVDPEAVGPDGLSRVRHTEEVYPNVVAERAAMLAGLGCATSAALLVPVEGGPVLTQLVDQTCADLGDPAVSIVDSGGRRHQLWLQGPGPRQDELIAWAQDQSLLVADGNHRVAAATAAGRGALLALITGGPRLRVGAIHRALVGTGLDAAELARRWRAAGLAVSQVSDPAPPLVPGVVVVLAGDTVLRVTLPDLGALEPEPRIDHGLVEQLLVREALGVDPDGPALRPLPAGRLPGPGVDAVLLLAPVPYADVLAVHAEGQRMPRKATYFTPKPHSGLLLADL</sequence>
<dbReference type="AlphaFoldDB" id="W5W6V1"/>
<dbReference type="InterPro" id="IPR008323">
    <property type="entry name" value="UCP033563"/>
</dbReference>
<dbReference type="PANTHER" id="PTHR36454:SF1">
    <property type="entry name" value="DUF1015 DOMAIN-CONTAINING PROTEIN"/>
    <property type="match status" value="1"/>
</dbReference>
<proteinExistence type="predicted"/>
<dbReference type="KEGG" id="kal:KALB_2868"/>
<dbReference type="Pfam" id="PF06245">
    <property type="entry name" value="DUF1015"/>
    <property type="match status" value="1"/>
</dbReference>
<protein>
    <recommendedName>
        <fullName evidence="3">DUF1015 domain-containing protein</fullName>
    </recommendedName>
</protein>
<dbReference type="eggNOG" id="COG4198">
    <property type="taxonomic scope" value="Bacteria"/>
</dbReference>
<gene>
    <name evidence="1" type="ORF">KALB_2868</name>
</gene>
<dbReference type="HOGENOM" id="CLU_679053_0_0_11"/>